<feature type="domain" description="Fungal STAND N-terminal Goodbye" evidence="2">
    <location>
        <begin position="22"/>
        <end position="146"/>
    </location>
</feature>
<dbReference type="InterPro" id="IPR027417">
    <property type="entry name" value="P-loop_NTPase"/>
</dbReference>
<dbReference type="PANTHER" id="PTHR10039:SF16">
    <property type="entry name" value="GPI INOSITOL-DEACYLASE"/>
    <property type="match status" value="1"/>
</dbReference>
<reference evidence="4" key="1">
    <citation type="submission" date="2022-01" db="EMBL/GenBank/DDBJ databases">
        <title>Comparative genomics reveals a dynamic genome evolution in the ectomycorrhizal milk-cap (Lactarius) mushrooms.</title>
        <authorList>
            <consortium name="DOE Joint Genome Institute"/>
            <person name="Lebreton A."/>
            <person name="Tang N."/>
            <person name="Kuo A."/>
            <person name="LaButti K."/>
            <person name="Drula E."/>
            <person name="Barry K."/>
            <person name="Clum A."/>
            <person name="Lipzen A."/>
            <person name="Mousain D."/>
            <person name="Ng V."/>
            <person name="Wang R."/>
            <person name="Wang X."/>
            <person name="Dai Y."/>
            <person name="Henrissat B."/>
            <person name="Grigoriev I.V."/>
            <person name="Guerin-Laguette A."/>
            <person name="Yu F."/>
            <person name="Martin F.M."/>
        </authorList>
    </citation>
    <scope>NUCLEOTIDE SEQUENCE</scope>
    <source>
        <strain evidence="4">QP</strain>
    </source>
</reference>
<evidence type="ECO:0000313" key="4">
    <source>
        <dbReference type="EMBL" id="KAH8984834.1"/>
    </source>
</evidence>
<sequence>MSQTTSAGPASQAASSPFQDIFNAALKSYQKQTNKDLIAHPLASQLQSCDSISAILAVLQDQVWEFDQACSGDERLTKWLIPTVNVLYALSAAVSEGVGLVFSPAKVIFAGIGIFLLAAKDVAASKDALAELFERIGFFFNRLETYTEVTPTAAMTNIIMKIMVEVLTIFGIATKELRRGSAKKFLKKLAGRTDLEDAVKKLDRLTQEEARMALAEVLRITHDVRDEVKVVDGKVAKVGDKVQCIDEQVQIAIDDGKETRVVATEAKSIIQQMANNVDEVKWNQLNQLLRAWLSPADPSTNHNIARKAQHEGTAVWFFQGSIFIEWKSTGTLLWVHGKPGSGKSVICSSIIQDIMALCDAGSAIMAYFYFDFKDLSKQTCHDLLLSLISQLSTRSSPCCDILHHVYKVHENGTRQPRPNFHCPGCARRVSRLARDSISPL</sequence>
<evidence type="ECO:0000259" key="3">
    <source>
        <dbReference type="Pfam" id="PF24883"/>
    </source>
</evidence>
<organism evidence="4 5">
    <name type="scientific">Lactarius akahatsu</name>
    <dbReference type="NCBI Taxonomy" id="416441"/>
    <lineage>
        <taxon>Eukaryota</taxon>
        <taxon>Fungi</taxon>
        <taxon>Dikarya</taxon>
        <taxon>Basidiomycota</taxon>
        <taxon>Agaricomycotina</taxon>
        <taxon>Agaricomycetes</taxon>
        <taxon>Russulales</taxon>
        <taxon>Russulaceae</taxon>
        <taxon>Lactarius</taxon>
    </lineage>
</organism>
<gene>
    <name evidence="4" type="ORF">EDB92DRAFT_1463067</name>
</gene>
<protein>
    <recommendedName>
        <fullName evidence="6">Fungal STAND N-terminal Goodbye domain-containing protein</fullName>
    </recommendedName>
</protein>
<name>A0AAD4QA74_9AGAM</name>
<feature type="domain" description="Nephrocystin 3-like N-terminal" evidence="3">
    <location>
        <begin position="312"/>
        <end position="411"/>
    </location>
</feature>
<dbReference type="Pfam" id="PF24883">
    <property type="entry name" value="NPHP3_N"/>
    <property type="match status" value="1"/>
</dbReference>
<dbReference type="Gene3D" id="3.40.50.300">
    <property type="entry name" value="P-loop containing nucleotide triphosphate hydrolases"/>
    <property type="match status" value="1"/>
</dbReference>
<dbReference type="Proteomes" id="UP001201163">
    <property type="component" value="Unassembled WGS sequence"/>
</dbReference>
<evidence type="ECO:0000259" key="2">
    <source>
        <dbReference type="Pfam" id="PF17109"/>
    </source>
</evidence>
<accession>A0AAD4QA74</accession>
<comment type="caution">
    <text evidence="4">The sequence shown here is derived from an EMBL/GenBank/DDBJ whole genome shotgun (WGS) entry which is preliminary data.</text>
</comment>
<dbReference type="InterPro" id="IPR031350">
    <property type="entry name" value="Goodbye_dom"/>
</dbReference>
<dbReference type="AlphaFoldDB" id="A0AAD4QA74"/>
<dbReference type="PANTHER" id="PTHR10039">
    <property type="entry name" value="AMELOGENIN"/>
    <property type="match status" value="1"/>
</dbReference>
<evidence type="ECO:0000256" key="1">
    <source>
        <dbReference type="ARBA" id="ARBA00022737"/>
    </source>
</evidence>
<evidence type="ECO:0000313" key="5">
    <source>
        <dbReference type="Proteomes" id="UP001201163"/>
    </source>
</evidence>
<evidence type="ECO:0008006" key="6">
    <source>
        <dbReference type="Google" id="ProtNLM"/>
    </source>
</evidence>
<dbReference type="InterPro" id="IPR056884">
    <property type="entry name" value="NPHP3-like_N"/>
</dbReference>
<dbReference type="EMBL" id="JAKELL010000071">
    <property type="protein sequence ID" value="KAH8984834.1"/>
    <property type="molecule type" value="Genomic_DNA"/>
</dbReference>
<keyword evidence="1" id="KW-0677">Repeat</keyword>
<proteinExistence type="predicted"/>
<dbReference type="Pfam" id="PF17109">
    <property type="entry name" value="Goodbye"/>
    <property type="match status" value="1"/>
</dbReference>
<keyword evidence="5" id="KW-1185">Reference proteome</keyword>